<keyword evidence="1" id="KW-1133">Transmembrane helix</keyword>
<evidence type="ECO:0000256" key="1">
    <source>
        <dbReference type="SAM" id="Phobius"/>
    </source>
</evidence>
<sequence>MFDRIVAPLLVTLMSEWAIGWLFGFRKADYVLAIFAVNSITNPLLNYGVRMASRAGIAFSLPTLLVMELAVVLAEAGMYMMALSATRKGRLAAFSFSANLASFLAGLLLL</sequence>
<dbReference type="STRING" id="1802281.A3A44_00430"/>
<keyword evidence="1" id="KW-0472">Membrane</keyword>
<organism evidence="2 3">
    <name type="scientific">Candidatus Sungbacteria bacterium RIFCSPLOWO2_01_FULL_60_25</name>
    <dbReference type="NCBI Taxonomy" id="1802281"/>
    <lineage>
        <taxon>Bacteria</taxon>
        <taxon>Candidatus Sungiibacteriota</taxon>
    </lineage>
</organism>
<accession>A0A1G2LEZ2</accession>
<gene>
    <name evidence="2" type="ORF">A3A44_00430</name>
</gene>
<feature type="transmembrane region" description="Helical" evidence="1">
    <location>
        <begin position="6"/>
        <end position="23"/>
    </location>
</feature>
<comment type="caution">
    <text evidence="2">The sequence shown here is derived from an EMBL/GenBank/DDBJ whole genome shotgun (WGS) entry which is preliminary data.</text>
</comment>
<feature type="transmembrane region" description="Helical" evidence="1">
    <location>
        <begin position="30"/>
        <end position="49"/>
    </location>
</feature>
<evidence type="ECO:0000313" key="2">
    <source>
        <dbReference type="EMBL" id="OHA10094.1"/>
    </source>
</evidence>
<keyword evidence="1" id="KW-0812">Transmembrane</keyword>
<feature type="transmembrane region" description="Helical" evidence="1">
    <location>
        <begin position="91"/>
        <end position="109"/>
    </location>
</feature>
<protein>
    <recommendedName>
        <fullName evidence="4">Polysaccharide biosynthesis protein C-terminal domain-containing protein</fullName>
    </recommendedName>
</protein>
<name>A0A1G2LEZ2_9BACT</name>
<proteinExistence type="predicted"/>
<feature type="transmembrane region" description="Helical" evidence="1">
    <location>
        <begin position="55"/>
        <end position="79"/>
    </location>
</feature>
<dbReference type="EMBL" id="MHQT01000005">
    <property type="protein sequence ID" value="OHA10094.1"/>
    <property type="molecule type" value="Genomic_DNA"/>
</dbReference>
<dbReference type="Proteomes" id="UP000178977">
    <property type="component" value="Unassembled WGS sequence"/>
</dbReference>
<evidence type="ECO:0008006" key="4">
    <source>
        <dbReference type="Google" id="ProtNLM"/>
    </source>
</evidence>
<dbReference type="AlphaFoldDB" id="A0A1G2LEZ2"/>
<evidence type="ECO:0000313" key="3">
    <source>
        <dbReference type="Proteomes" id="UP000178977"/>
    </source>
</evidence>
<reference evidence="2 3" key="1">
    <citation type="journal article" date="2016" name="Nat. Commun.">
        <title>Thousands of microbial genomes shed light on interconnected biogeochemical processes in an aquifer system.</title>
        <authorList>
            <person name="Anantharaman K."/>
            <person name="Brown C.T."/>
            <person name="Hug L.A."/>
            <person name="Sharon I."/>
            <person name="Castelle C.J."/>
            <person name="Probst A.J."/>
            <person name="Thomas B.C."/>
            <person name="Singh A."/>
            <person name="Wilkins M.J."/>
            <person name="Karaoz U."/>
            <person name="Brodie E.L."/>
            <person name="Williams K.H."/>
            <person name="Hubbard S.S."/>
            <person name="Banfield J.F."/>
        </authorList>
    </citation>
    <scope>NUCLEOTIDE SEQUENCE [LARGE SCALE GENOMIC DNA]</scope>
</reference>